<evidence type="ECO:0000256" key="1">
    <source>
        <dbReference type="SAM" id="MobiDB-lite"/>
    </source>
</evidence>
<evidence type="ECO:0000313" key="2">
    <source>
        <dbReference type="EMBL" id="MED6131655.1"/>
    </source>
</evidence>
<dbReference type="PANTHER" id="PTHR34835">
    <property type="entry name" value="OS07G0283600 PROTEIN-RELATED"/>
    <property type="match status" value="1"/>
</dbReference>
<comment type="caution">
    <text evidence="2">The sequence shown here is derived from an EMBL/GenBank/DDBJ whole genome shotgun (WGS) entry which is preliminary data.</text>
</comment>
<sequence>MGFGAFESLPDYNLKQHMLKELVNIFDIRDNIIHSVHGEVEITTQKIGKALGLSWNGRFPVHPTFYFRFDAFVIPTLCLILSGSMCRGPFCAKVDEKTLSEEDLAVFKMFQGKHQVDLARLVLRTPVETEANRILFKRAFLIFIQKCFLLAISSSNVTPRALPTLFGIDTTKERNWALHVHDFILEEVKKAKQNNTKAIHGCCYVLMIIYFHETHVGKNPREPKARLPWNTYWTGENIRKKLHREQNHATGLVQTGRLRAGKERLERRNKDLKMGVIRRKDPETSESESAEEGSDESSSGGSSPDIDSENTMSEEMVQRRPLANPSPALQERRSKKRQEPIDSGVQRNDERNIPQGTGALGKRKQPERAAKAKRGVGLASPKPEQRLQQQQQTHPQPQRAPRDA</sequence>
<evidence type="ECO:0000313" key="3">
    <source>
        <dbReference type="Proteomes" id="UP001341840"/>
    </source>
</evidence>
<organism evidence="2 3">
    <name type="scientific">Stylosanthes scabra</name>
    <dbReference type="NCBI Taxonomy" id="79078"/>
    <lineage>
        <taxon>Eukaryota</taxon>
        <taxon>Viridiplantae</taxon>
        <taxon>Streptophyta</taxon>
        <taxon>Embryophyta</taxon>
        <taxon>Tracheophyta</taxon>
        <taxon>Spermatophyta</taxon>
        <taxon>Magnoliopsida</taxon>
        <taxon>eudicotyledons</taxon>
        <taxon>Gunneridae</taxon>
        <taxon>Pentapetalae</taxon>
        <taxon>rosids</taxon>
        <taxon>fabids</taxon>
        <taxon>Fabales</taxon>
        <taxon>Fabaceae</taxon>
        <taxon>Papilionoideae</taxon>
        <taxon>50 kb inversion clade</taxon>
        <taxon>dalbergioids sensu lato</taxon>
        <taxon>Dalbergieae</taxon>
        <taxon>Pterocarpus clade</taxon>
        <taxon>Stylosanthes</taxon>
    </lineage>
</organism>
<accession>A0ABU6S627</accession>
<feature type="compositionally biased region" description="Low complexity" evidence="1">
    <location>
        <begin position="386"/>
        <end position="404"/>
    </location>
</feature>
<protein>
    <submittedName>
        <fullName evidence="2">Uncharacterized protein</fullName>
    </submittedName>
</protein>
<proteinExistence type="predicted"/>
<feature type="compositionally biased region" description="Low complexity" evidence="1">
    <location>
        <begin position="296"/>
        <end position="305"/>
    </location>
</feature>
<reference evidence="2 3" key="1">
    <citation type="journal article" date="2023" name="Plants (Basel)">
        <title>Bridging the Gap: Combining Genomics and Transcriptomics Approaches to Understand Stylosanthes scabra, an Orphan Legume from the Brazilian Caatinga.</title>
        <authorList>
            <person name="Ferreira-Neto J.R.C."/>
            <person name="da Silva M.D."/>
            <person name="Binneck E."/>
            <person name="de Melo N.F."/>
            <person name="da Silva R.H."/>
            <person name="de Melo A.L.T.M."/>
            <person name="Pandolfi V."/>
            <person name="Bustamante F.O."/>
            <person name="Brasileiro-Vidal A.C."/>
            <person name="Benko-Iseppon A.M."/>
        </authorList>
    </citation>
    <scope>NUCLEOTIDE SEQUENCE [LARGE SCALE GENOMIC DNA]</scope>
    <source>
        <tissue evidence="2">Leaves</tissue>
    </source>
</reference>
<name>A0ABU6S627_9FABA</name>
<feature type="region of interest" description="Disordered" evidence="1">
    <location>
        <begin position="244"/>
        <end position="404"/>
    </location>
</feature>
<dbReference type="Proteomes" id="UP001341840">
    <property type="component" value="Unassembled WGS sequence"/>
</dbReference>
<feature type="compositionally biased region" description="Basic and acidic residues" evidence="1">
    <location>
        <begin position="260"/>
        <end position="283"/>
    </location>
</feature>
<feature type="compositionally biased region" description="Acidic residues" evidence="1">
    <location>
        <begin position="284"/>
        <end position="295"/>
    </location>
</feature>
<dbReference type="EMBL" id="JASCZI010060443">
    <property type="protein sequence ID" value="MED6131655.1"/>
    <property type="molecule type" value="Genomic_DNA"/>
</dbReference>
<keyword evidence="3" id="KW-1185">Reference proteome</keyword>
<gene>
    <name evidence="2" type="ORF">PIB30_011506</name>
</gene>